<dbReference type="Pfam" id="PF00132">
    <property type="entry name" value="Hexapep"/>
    <property type="match status" value="1"/>
</dbReference>
<accession>A0ABU8DYN8</accession>
<feature type="region of interest" description="Disordered" evidence="3">
    <location>
        <begin position="104"/>
        <end position="123"/>
    </location>
</feature>
<keyword evidence="5" id="KW-0012">Acyltransferase</keyword>
<dbReference type="PANTHER" id="PTHR23416:SF23">
    <property type="entry name" value="ACETYLTRANSFERASE C18B11.09C-RELATED"/>
    <property type="match status" value="1"/>
</dbReference>
<dbReference type="Proteomes" id="UP001361570">
    <property type="component" value="Unassembled WGS sequence"/>
</dbReference>
<evidence type="ECO:0000256" key="3">
    <source>
        <dbReference type="SAM" id="MobiDB-lite"/>
    </source>
</evidence>
<reference evidence="5 6" key="1">
    <citation type="submission" date="2024-03" db="EMBL/GenBank/DDBJ databases">
        <title>Draft genome sequence of Klenkia sp. LSe6-5.</title>
        <authorList>
            <person name="Duangmal K."/>
            <person name="Chantavorakit T."/>
        </authorList>
    </citation>
    <scope>NUCLEOTIDE SEQUENCE [LARGE SCALE GENOMIC DNA]</scope>
    <source>
        <strain evidence="5 6">LSe6-5</strain>
    </source>
</reference>
<keyword evidence="4" id="KW-0472">Membrane</keyword>
<dbReference type="InterPro" id="IPR001451">
    <property type="entry name" value="Hexapep"/>
</dbReference>
<keyword evidence="6" id="KW-1185">Reference proteome</keyword>
<dbReference type="Gene3D" id="2.160.10.10">
    <property type="entry name" value="Hexapeptide repeat proteins"/>
    <property type="match status" value="1"/>
</dbReference>
<dbReference type="SUPFAM" id="SSF51161">
    <property type="entry name" value="Trimeric LpxA-like enzymes"/>
    <property type="match status" value="1"/>
</dbReference>
<dbReference type="PANTHER" id="PTHR23416">
    <property type="entry name" value="SIALIC ACID SYNTHASE-RELATED"/>
    <property type="match status" value="1"/>
</dbReference>
<evidence type="ECO:0000256" key="1">
    <source>
        <dbReference type="ARBA" id="ARBA00007274"/>
    </source>
</evidence>
<keyword evidence="2 5" id="KW-0808">Transferase</keyword>
<evidence type="ECO:0000256" key="4">
    <source>
        <dbReference type="SAM" id="Phobius"/>
    </source>
</evidence>
<dbReference type="InterPro" id="IPR051159">
    <property type="entry name" value="Hexapeptide_acetyltransf"/>
</dbReference>
<proteinExistence type="inferred from homology"/>
<comment type="caution">
    <text evidence="5">The sequence shown here is derived from an EMBL/GenBank/DDBJ whole genome shotgun (WGS) entry which is preliminary data.</text>
</comment>
<evidence type="ECO:0000313" key="5">
    <source>
        <dbReference type="EMBL" id="MEI4273942.1"/>
    </source>
</evidence>
<dbReference type="EC" id="2.3.1.-" evidence="5"/>
<dbReference type="EMBL" id="JBAPLU010000029">
    <property type="protein sequence ID" value="MEI4273942.1"/>
    <property type="molecule type" value="Genomic_DNA"/>
</dbReference>
<dbReference type="CDD" id="cd04647">
    <property type="entry name" value="LbH_MAT_like"/>
    <property type="match status" value="1"/>
</dbReference>
<keyword evidence="4" id="KW-1133">Transmembrane helix</keyword>
<dbReference type="GO" id="GO:0016746">
    <property type="term" value="F:acyltransferase activity"/>
    <property type="evidence" value="ECO:0007669"/>
    <property type="project" value="UniProtKB-KW"/>
</dbReference>
<protein>
    <submittedName>
        <fullName evidence="5">Acyltransferase</fullName>
        <ecNumber evidence="5">2.3.1.-</ecNumber>
    </submittedName>
</protein>
<name>A0ABU8DYN8_9ACTN</name>
<gene>
    <name evidence="5" type="ORF">TEK04_19650</name>
</gene>
<organism evidence="5 6">
    <name type="scientific">Klenkia sesuvii</name>
    <dbReference type="NCBI Taxonomy" id="3103137"/>
    <lineage>
        <taxon>Bacteria</taxon>
        <taxon>Bacillati</taxon>
        <taxon>Actinomycetota</taxon>
        <taxon>Actinomycetes</taxon>
        <taxon>Geodermatophilales</taxon>
        <taxon>Geodermatophilaceae</taxon>
        <taxon>Klenkia</taxon>
    </lineage>
</organism>
<evidence type="ECO:0000313" key="6">
    <source>
        <dbReference type="Proteomes" id="UP001361570"/>
    </source>
</evidence>
<sequence length="180" mass="19360">MVDWSKAKELVYKEAGDPHTVLWLWVVNNVLASFIFPARIRTQLLRLCGLKLHPRTIVRGRVIFRSANVTAGPGTVISYGCIFDTREGITIGRNVGIGAGVSFQTSDHDMSDPTRRSGKPRGAPITVGDGARIAVNSTVLPGATIGDGTVIGACSLVRGECEPHSLYVGIPAQKKRDLPR</sequence>
<feature type="compositionally biased region" description="Basic and acidic residues" evidence="3">
    <location>
        <begin position="106"/>
        <end position="115"/>
    </location>
</feature>
<dbReference type="InterPro" id="IPR011004">
    <property type="entry name" value="Trimer_LpxA-like_sf"/>
</dbReference>
<evidence type="ECO:0000256" key="2">
    <source>
        <dbReference type="ARBA" id="ARBA00022679"/>
    </source>
</evidence>
<dbReference type="RefSeq" id="WP_336406058.1">
    <property type="nucleotide sequence ID" value="NZ_JBAPLU010000029.1"/>
</dbReference>
<comment type="similarity">
    <text evidence="1">Belongs to the transferase hexapeptide repeat family.</text>
</comment>
<keyword evidence="4" id="KW-0812">Transmembrane</keyword>
<feature type="transmembrane region" description="Helical" evidence="4">
    <location>
        <begin position="20"/>
        <end position="38"/>
    </location>
</feature>